<reference evidence="2" key="1">
    <citation type="submission" date="2019-07" db="EMBL/GenBank/DDBJ databases">
        <title>Annotation for the trematode Paragonimus miyazaki's.</title>
        <authorList>
            <person name="Choi Y.-J."/>
        </authorList>
    </citation>
    <scope>NUCLEOTIDE SEQUENCE</scope>
    <source>
        <strain evidence="2">Japan</strain>
    </source>
</reference>
<feature type="region of interest" description="Disordered" evidence="1">
    <location>
        <begin position="141"/>
        <end position="171"/>
    </location>
</feature>
<organism evidence="2 3">
    <name type="scientific">Paragonimus skrjabini miyazakii</name>
    <dbReference type="NCBI Taxonomy" id="59628"/>
    <lineage>
        <taxon>Eukaryota</taxon>
        <taxon>Metazoa</taxon>
        <taxon>Spiralia</taxon>
        <taxon>Lophotrochozoa</taxon>
        <taxon>Platyhelminthes</taxon>
        <taxon>Trematoda</taxon>
        <taxon>Digenea</taxon>
        <taxon>Plagiorchiida</taxon>
        <taxon>Troglotremata</taxon>
        <taxon>Troglotrematidae</taxon>
        <taxon>Paragonimus</taxon>
    </lineage>
</organism>
<dbReference type="Proteomes" id="UP000822476">
    <property type="component" value="Unassembled WGS sequence"/>
</dbReference>
<evidence type="ECO:0000313" key="3">
    <source>
        <dbReference type="Proteomes" id="UP000822476"/>
    </source>
</evidence>
<sequence>MNALRATVERLTAEIARLANKHAPSLPLPVASVKQLQEVDSKMLDSKFHSAMADYFRGINAPSAGALLRRMLERLMTRAVASQITYSGARQTFAFKRTQLKAFLLGQVHERTEYATIQDSMLNECCKGWLHCARDKRYTPNPCARESGDGSQESTRIVDLDEQNASDLDAN</sequence>
<comment type="caution">
    <text evidence="2">The sequence shown here is derived from an EMBL/GenBank/DDBJ whole genome shotgun (WGS) entry which is preliminary data.</text>
</comment>
<evidence type="ECO:0000313" key="2">
    <source>
        <dbReference type="EMBL" id="KAF7258692.1"/>
    </source>
</evidence>
<gene>
    <name evidence="2" type="ORF">EG68_03605</name>
</gene>
<evidence type="ECO:0000256" key="1">
    <source>
        <dbReference type="SAM" id="MobiDB-lite"/>
    </source>
</evidence>
<keyword evidence="3" id="KW-1185">Reference proteome</keyword>
<dbReference type="AlphaFoldDB" id="A0A8S9YVM7"/>
<dbReference type="EMBL" id="JTDE01001580">
    <property type="protein sequence ID" value="KAF7258692.1"/>
    <property type="molecule type" value="Genomic_DNA"/>
</dbReference>
<evidence type="ECO:0008006" key="4">
    <source>
        <dbReference type="Google" id="ProtNLM"/>
    </source>
</evidence>
<proteinExistence type="predicted"/>
<accession>A0A8S9YVM7</accession>
<protein>
    <recommendedName>
        <fullName evidence="4">DUF4806 domain-containing protein</fullName>
    </recommendedName>
</protein>
<feature type="compositionally biased region" description="Acidic residues" evidence="1">
    <location>
        <begin position="160"/>
        <end position="171"/>
    </location>
</feature>
<dbReference type="OrthoDB" id="6614320at2759"/>
<name>A0A8S9YVM7_9TREM</name>